<dbReference type="EMBL" id="JAVRIA010000005">
    <property type="protein sequence ID" value="MDT0559093.1"/>
    <property type="molecule type" value="Genomic_DNA"/>
</dbReference>
<name>A0ABU2YPW9_9FLAO</name>
<accession>A0ABU2YPW9</accession>
<evidence type="ECO:0000313" key="1">
    <source>
        <dbReference type="EMBL" id="MDT0559093.1"/>
    </source>
</evidence>
<gene>
    <name evidence="1" type="ORF">RM697_10560</name>
</gene>
<proteinExistence type="predicted"/>
<reference evidence="1 2" key="1">
    <citation type="submission" date="2023-09" db="EMBL/GenBank/DDBJ databases">
        <authorList>
            <person name="Rey-Velasco X."/>
        </authorList>
    </citation>
    <scope>NUCLEOTIDE SEQUENCE [LARGE SCALE GENOMIC DNA]</scope>
    <source>
        <strain evidence="1 2">W332</strain>
    </source>
</reference>
<evidence type="ECO:0000313" key="2">
    <source>
        <dbReference type="Proteomes" id="UP001259492"/>
    </source>
</evidence>
<dbReference type="RefSeq" id="WP_311427856.1">
    <property type="nucleotide sequence ID" value="NZ_JAVRIA010000005.1"/>
</dbReference>
<dbReference type="InterPro" id="IPR015943">
    <property type="entry name" value="WD40/YVTN_repeat-like_dom_sf"/>
</dbReference>
<dbReference type="InterPro" id="IPR011047">
    <property type="entry name" value="Quinoprotein_ADH-like_sf"/>
</dbReference>
<comment type="caution">
    <text evidence="1">The sequence shown here is derived from an EMBL/GenBank/DDBJ whole genome shotgun (WGS) entry which is preliminary data.</text>
</comment>
<dbReference type="SUPFAM" id="SSF50998">
    <property type="entry name" value="Quinoprotein alcohol dehydrogenase-like"/>
    <property type="match status" value="1"/>
</dbReference>
<keyword evidence="2" id="KW-1185">Reference proteome</keyword>
<dbReference type="Gene3D" id="2.130.10.10">
    <property type="entry name" value="YVTN repeat-like/Quinoprotein amine dehydrogenase"/>
    <property type="match status" value="1"/>
</dbReference>
<protein>
    <submittedName>
        <fullName evidence="1">Ribonuclease HII</fullName>
    </submittedName>
</protein>
<sequence>MKRIIALILISLTLHNCKKESFSSDSLQNFLISNDKSIIKINDHKEFISSSEKSKLFQNLKVYKTVDSIQSVINHLKVFSPISESYLTLGADNTFTYITKYSDKIIVQDSTQVNNEIIYKGLDNTISKLTINNKLLFATIKDSVLLFSNSEENLKLRLLNTKSYYKANDLIESLDDSENFSTIIKSDNFRYLNINDSISSSSENYYALDLDVSSNHLYASGVVKTIDSAKTIFDAFKNTLAQNNAIVKVSPKHVDKLVSFTFNDVSKFRSNLNTIYRDGRLVDSIVPFFDYINEIGTITKNNKLVLVMTSLDAELTEESFFESIFTESYKDVKLFKLKSDALFLNWFYPLITNPVSNYCRLDDFFVFSEDLEFLKSIITNYLNESTLANSDAYLSLQHQLNDESSLLLLSNTSQLNTSLNNIFNTTESLDLNENTLSAFQFTYETDYAHINIAIEESSNKRAPNDIRELQNITLDADILNEPQVVINHKTRQKDILVQDVNNTMYLISNSGTILWKKQLNGPILGTVEQIDTYKNGRLQLAFATPNRVYVLDRNGNDVNDFPLKFKDNITQPLSVFDYDKRKNYRLLVTQNSKLLMYDKNGKTVSGFEFNGTTKSIHSQPKHFRLGSKDYIVFPQGEKLQILNRVGKTRVSINSTIAFSGNPIFIHKGKFTTTTSNGTLYQIDTRGRVSEINLNLNENHNMVASSKTLVTLNDNILKIKSNVVDLPYGNYTLPKLFYLQDKIYVSVTDLQTKKVYLFNSLGKAISNFPVYGNSAMTLDNMDNDSRLEFIVKGDDNSVLLYKIN</sequence>
<dbReference type="Proteomes" id="UP001259492">
    <property type="component" value="Unassembled WGS sequence"/>
</dbReference>
<organism evidence="1 2">
    <name type="scientific">Microcosmobacter mediterraneus</name>
    <dbReference type="NCBI Taxonomy" id="3075607"/>
    <lineage>
        <taxon>Bacteria</taxon>
        <taxon>Pseudomonadati</taxon>
        <taxon>Bacteroidota</taxon>
        <taxon>Flavobacteriia</taxon>
        <taxon>Flavobacteriales</taxon>
        <taxon>Flavobacteriaceae</taxon>
        <taxon>Microcosmobacter</taxon>
    </lineage>
</organism>